<dbReference type="GO" id="GO:0046872">
    <property type="term" value="F:metal ion binding"/>
    <property type="evidence" value="ECO:0007669"/>
    <property type="project" value="InterPro"/>
</dbReference>
<dbReference type="PANTHER" id="PTHR43585">
    <property type="entry name" value="FUMIPYRROLE BIOSYNTHESIS PROTEIN C"/>
    <property type="match status" value="1"/>
</dbReference>
<evidence type="ECO:0000256" key="1">
    <source>
        <dbReference type="ARBA" id="ARBA00022598"/>
    </source>
</evidence>
<reference evidence="7" key="1">
    <citation type="submission" date="2017-09" db="EMBL/GenBank/DDBJ databases">
        <title>Depth-based differentiation of microbial function through sediment-hosted aquifers and enrichment of novel symbionts in the deep terrestrial subsurface.</title>
        <authorList>
            <person name="Probst A.J."/>
            <person name="Ladd B."/>
            <person name="Jarett J.K."/>
            <person name="Geller-Mcgrath D.E."/>
            <person name="Sieber C.M.K."/>
            <person name="Emerson J.B."/>
            <person name="Anantharaman K."/>
            <person name="Thomas B.C."/>
            <person name="Malmstrom R."/>
            <person name="Stieglmeier M."/>
            <person name="Klingl A."/>
            <person name="Woyke T."/>
            <person name="Ryan C.M."/>
            <person name="Banfield J.F."/>
        </authorList>
    </citation>
    <scope>NUCLEOTIDE SEQUENCE [LARGE SCALE GENOMIC DNA]</scope>
</reference>
<sequence length="429" mass="49392">MKKNKYILFVTSASQRDVDAVKRYNEKFNTNFRILVLRDKNKKNWEARAKKRNVAQVLTCDFNKPQDIEKALAPWKQTIHTVTFRGETNASFFAKIVPHLPYIDLPSAESIEWATDKIAMRHLFEAHDKAITPAFTIVKDNEEKTIERIIKKVGFPLIIKPSGLALSLLVTMCYHEDELRSSLKTILRKIKKIYKENNRVVTPKLLVEQFMEGEMYSVDAYVDKQGNTSFCPFVYVKTGKSVGFDDFFGYLQMTPSQLSTTNIQKAEIVAKTAIQALNLHSTTVHIELMRTEDGWKIIELGPRIGGFRHHMYMLSYGIDHDTNDLIVRLNKKPIIPKKRKTYVAVMKLFAKEEGILQHIEGIRKIKKLSSFTSIATHIQPGEKCMHAKHGGKSVCDITLSHVQRPELLADIRRIEQIVKIELQPKQKKR</sequence>
<evidence type="ECO:0000256" key="2">
    <source>
        <dbReference type="ARBA" id="ARBA00022741"/>
    </source>
</evidence>
<dbReference type="InterPro" id="IPR052032">
    <property type="entry name" value="ATP-dep_AA_Ligase"/>
</dbReference>
<dbReference type="PROSITE" id="PS50975">
    <property type="entry name" value="ATP_GRASP"/>
    <property type="match status" value="1"/>
</dbReference>
<gene>
    <name evidence="6" type="ORF">COU32_03605</name>
</gene>
<keyword evidence="3 4" id="KW-0067">ATP-binding</keyword>
<evidence type="ECO:0000256" key="4">
    <source>
        <dbReference type="PROSITE-ProRule" id="PRU00409"/>
    </source>
</evidence>
<accession>A0A2H0TXA3</accession>
<dbReference type="EMBL" id="PFBY01000039">
    <property type="protein sequence ID" value="PIR76156.1"/>
    <property type="molecule type" value="Genomic_DNA"/>
</dbReference>
<dbReference type="Proteomes" id="UP000231530">
    <property type="component" value="Unassembled WGS sequence"/>
</dbReference>
<dbReference type="GO" id="GO:0016874">
    <property type="term" value="F:ligase activity"/>
    <property type="evidence" value="ECO:0007669"/>
    <property type="project" value="UniProtKB-KW"/>
</dbReference>
<dbReference type="InterPro" id="IPR011761">
    <property type="entry name" value="ATP-grasp"/>
</dbReference>
<dbReference type="Pfam" id="PF13535">
    <property type="entry name" value="ATP-grasp_4"/>
    <property type="match status" value="1"/>
</dbReference>
<comment type="caution">
    <text evidence="6">The sequence shown here is derived from an EMBL/GenBank/DDBJ whole genome shotgun (WGS) entry which is preliminary data.</text>
</comment>
<proteinExistence type="predicted"/>
<feature type="domain" description="ATP-grasp" evidence="5">
    <location>
        <begin position="121"/>
        <end position="331"/>
    </location>
</feature>
<dbReference type="GO" id="GO:0005524">
    <property type="term" value="F:ATP binding"/>
    <property type="evidence" value="ECO:0007669"/>
    <property type="project" value="UniProtKB-UniRule"/>
</dbReference>
<protein>
    <recommendedName>
        <fullName evidence="5">ATP-grasp domain-containing protein</fullName>
    </recommendedName>
</protein>
<organism evidence="6 7">
    <name type="scientific">Candidatus Magasanikbacteria bacterium CG10_big_fil_rev_8_21_14_0_10_42_10</name>
    <dbReference type="NCBI Taxonomy" id="1974649"/>
    <lineage>
        <taxon>Bacteria</taxon>
        <taxon>Candidatus Magasanikiibacteriota</taxon>
    </lineage>
</organism>
<dbReference type="Gene3D" id="3.30.470.20">
    <property type="entry name" value="ATP-grasp fold, B domain"/>
    <property type="match status" value="1"/>
</dbReference>
<evidence type="ECO:0000313" key="6">
    <source>
        <dbReference type="EMBL" id="PIR76156.1"/>
    </source>
</evidence>
<evidence type="ECO:0000259" key="5">
    <source>
        <dbReference type="PROSITE" id="PS50975"/>
    </source>
</evidence>
<keyword evidence="2 4" id="KW-0547">Nucleotide-binding</keyword>
<evidence type="ECO:0000256" key="3">
    <source>
        <dbReference type="ARBA" id="ARBA00022840"/>
    </source>
</evidence>
<evidence type="ECO:0000313" key="7">
    <source>
        <dbReference type="Proteomes" id="UP000231530"/>
    </source>
</evidence>
<dbReference type="SUPFAM" id="SSF56059">
    <property type="entry name" value="Glutathione synthetase ATP-binding domain-like"/>
    <property type="match status" value="1"/>
</dbReference>
<dbReference type="PANTHER" id="PTHR43585:SF2">
    <property type="entry name" value="ATP-GRASP ENZYME FSQD"/>
    <property type="match status" value="1"/>
</dbReference>
<dbReference type="AlphaFoldDB" id="A0A2H0TXA3"/>
<keyword evidence="1" id="KW-0436">Ligase</keyword>
<name>A0A2H0TXA3_9BACT</name>